<dbReference type="Proteomes" id="UP000077275">
    <property type="component" value="Unassembled WGS sequence"/>
</dbReference>
<organism evidence="2 3">
    <name type="scientific">Methanobrevibacter cuticularis</name>
    <dbReference type="NCBI Taxonomy" id="47311"/>
    <lineage>
        <taxon>Archaea</taxon>
        <taxon>Methanobacteriati</taxon>
        <taxon>Methanobacteriota</taxon>
        <taxon>Methanomada group</taxon>
        <taxon>Methanobacteria</taxon>
        <taxon>Methanobacteriales</taxon>
        <taxon>Methanobacteriaceae</taxon>
        <taxon>Methanobrevibacter</taxon>
    </lineage>
</organism>
<dbReference type="PANTHER" id="PTHR33490:SF3">
    <property type="entry name" value="CONSERVED INTEGRAL MEMBRANE PROTEIN"/>
    <property type="match status" value="1"/>
</dbReference>
<gene>
    <name evidence="2" type="ORF">MBCUT_17640</name>
</gene>
<name>A0A166CZZ2_9EURY</name>
<dbReference type="PANTHER" id="PTHR33490">
    <property type="entry name" value="BLR5614 PROTEIN-RELATED"/>
    <property type="match status" value="1"/>
</dbReference>
<dbReference type="SUPFAM" id="SSF54001">
    <property type="entry name" value="Cysteine proteinases"/>
    <property type="match status" value="1"/>
</dbReference>
<proteinExistence type="predicted"/>
<dbReference type="PATRIC" id="fig|47311.3.peg.1915"/>
<reference evidence="2 3" key="1">
    <citation type="submission" date="2016-04" db="EMBL/GenBank/DDBJ databases">
        <title>Genome sequence of Methanobrevibacter cuticularis DSM 11139.</title>
        <authorList>
            <person name="Poehlein A."/>
            <person name="Seedorf H."/>
            <person name="Daniel R."/>
        </authorList>
    </citation>
    <scope>NUCLEOTIDE SEQUENCE [LARGE SCALE GENOMIC DNA]</scope>
    <source>
        <strain evidence="2 3">DSM 11139</strain>
    </source>
</reference>
<accession>A0A166CZZ2</accession>
<evidence type="ECO:0000313" key="3">
    <source>
        <dbReference type="Proteomes" id="UP000077275"/>
    </source>
</evidence>
<feature type="domain" description="Transglutaminase-like" evidence="1">
    <location>
        <begin position="256"/>
        <end position="317"/>
    </location>
</feature>
<dbReference type="InterPro" id="IPR002931">
    <property type="entry name" value="Transglutaminase-like"/>
</dbReference>
<dbReference type="InterPro" id="IPR038765">
    <property type="entry name" value="Papain-like_cys_pep_sf"/>
</dbReference>
<dbReference type="SMART" id="SM00460">
    <property type="entry name" value="TGc"/>
    <property type="match status" value="1"/>
</dbReference>
<keyword evidence="3" id="KW-1185">Reference proteome</keyword>
<dbReference type="STRING" id="47311.MBCUT_17640"/>
<dbReference type="Pfam" id="PF01841">
    <property type="entry name" value="Transglut_core"/>
    <property type="match status" value="1"/>
</dbReference>
<dbReference type="Gene3D" id="3.10.620.30">
    <property type="match status" value="1"/>
</dbReference>
<comment type="caution">
    <text evidence="2">The sequence shown here is derived from an EMBL/GenBank/DDBJ whole genome shotgun (WGS) entry which is preliminary data.</text>
</comment>
<dbReference type="OrthoDB" id="18481at2157"/>
<dbReference type="EMBL" id="LWMW01000134">
    <property type="protein sequence ID" value="KZX15054.1"/>
    <property type="molecule type" value="Genomic_DNA"/>
</dbReference>
<evidence type="ECO:0000259" key="1">
    <source>
        <dbReference type="SMART" id="SM00460"/>
    </source>
</evidence>
<sequence>MLFVLIAIFLSFSMISSVNATINTTDNDTVSQNTVIKNSKIVYNHLDKHNHVPKTVMVMDKNVSSRSFFYLMSKTVVYKYNKNNSDFEIKVGIKSSKNVKGDSIKGKYQTKSYYKIAKYVLNYVDKYNKVPSYYKSQSKKKIKYETLFFMFSKILAITKYNHLPKTVYINLDKQDAINNNGKTLKLYNNYKKTDLSKYLKSTSWTPSKSTYIKNLAKKITKGKKTKYEKAEAIFNWTITNIKYSYYYNTRYGGGKTIKIGKGNCVDMSHAYAALSRSVGLPTRYIHSRSDFRKSGWLGHIWLQVLVNNKWIPVDISGENNRFGGVVNWNQNTYHRISVYSETPW</sequence>
<dbReference type="AlphaFoldDB" id="A0A166CZZ2"/>
<protein>
    <submittedName>
        <fullName evidence="2">Transglutaminase-like superfamily protein</fullName>
    </submittedName>
</protein>
<dbReference type="RefSeq" id="WP_067260303.1">
    <property type="nucleotide sequence ID" value="NZ_LWMW01000134.1"/>
</dbReference>
<evidence type="ECO:0000313" key="2">
    <source>
        <dbReference type="EMBL" id="KZX15054.1"/>
    </source>
</evidence>